<accession>A0AA40GE43</accession>
<dbReference type="GO" id="GO:0031012">
    <property type="term" value="C:extracellular matrix"/>
    <property type="evidence" value="ECO:0007669"/>
    <property type="project" value="TreeGrafter"/>
</dbReference>
<evidence type="ECO:0000313" key="2">
    <source>
        <dbReference type="Proteomes" id="UP001177670"/>
    </source>
</evidence>
<name>A0AA40GE43_9HYME</name>
<reference evidence="1" key="1">
    <citation type="submission" date="2021-10" db="EMBL/GenBank/DDBJ databases">
        <title>Melipona bicolor Genome sequencing and assembly.</title>
        <authorList>
            <person name="Araujo N.S."/>
            <person name="Arias M.C."/>
        </authorList>
    </citation>
    <scope>NUCLEOTIDE SEQUENCE</scope>
    <source>
        <strain evidence="1">USP_2M_L1-L4_2017</strain>
        <tissue evidence="1">Whole body</tissue>
    </source>
</reference>
<dbReference type="Proteomes" id="UP001177670">
    <property type="component" value="Unassembled WGS sequence"/>
</dbReference>
<organism evidence="1 2">
    <name type="scientific">Melipona bicolor</name>
    <dbReference type="NCBI Taxonomy" id="60889"/>
    <lineage>
        <taxon>Eukaryota</taxon>
        <taxon>Metazoa</taxon>
        <taxon>Ecdysozoa</taxon>
        <taxon>Arthropoda</taxon>
        <taxon>Hexapoda</taxon>
        <taxon>Insecta</taxon>
        <taxon>Pterygota</taxon>
        <taxon>Neoptera</taxon>
        <taxon>Endopterygota</taxon>
        <taxon>Hymenoptera</taxon>
        <taxon>Apocrita</taxon>
        <taxon>Aculeata</taxon>
        <taxon>Apoidea</taxon>
        <taxon>Anthophila</taxon>
        <taxon>Apidae</taxon>
        <taxon>Melipona</taxon>
    </lineage>
</organism>
<comment type="caution">
    <text evidence="1">The sequence shown here is derived from an EMBL/GenBank/DDBJ whole genome shotgun (WGS) entry which is preliminary data.</text>
</comment>
<dbReference type="EMBL" id="JAHYIQ010000001">
    <property type="protein sequence ID" value="KAK1136050.1"/>
    <property type="molecule type" value="Genomic_DNA"/>
</dbReference>
<dbReference type="InterPro" id="IPR050439">
    <property type="entry name" value="ADAMTS_ADAMTS-like"/>
</dbReference>
<dbReference type="AlphaFoldDB" id="A0AA40GE43"/>
<dbReference type="PANTHER" id="PTHR13723">
    <property type="entry name" value="ADAMTS A DISINTEGRIN AND METALLOPROTEASE WITH THROMBOSPONDIN MOTIFS PROTEASE"/>
    <property type="match status" value="1"/>
</dbReference>
<sequence length="289" mass="32417">MICFVEIYAFAFGHVKIPERSLRPAGTLRLTALQTTKPCENPSDFRTEQCAAFDDVPYSGQLLKWYPHYDPTRPCALICRGEQSLENTGSRLRQETSVEKTLPRDATDALQLDSEETIVVQLADKVDDGTKCYADSMDVCIGGECMEVGSSVTGNVYLPGESNFCAGVSIPSGAPYFVLCTKVREFGLPNRTPSNLVFYARPSTISGWRLIEHSATPPARMYPAQIQLHELIEKYLEEELRNGRSQRLVKRKRENNQHLDQPAIPGNSRKINWLRYLGSSKAKPVQIEV</sequence>
<keyword evidence="2" id="KW-1185">Reference proteome</keyword>
<proteinExistence type="predicted"/>
<gene>
    <name evidence="1" type="ORF">K0M31_000619</name>
</gene>
<evidence type="ECO:0000313" key="1">
    <source>
        <dbReference type="EMBL" id="KAK1136050.1"/>
    </source>
</evidence>
<dbReference type="PANTHER" id="PTHR13723:SF313">
    <property type="entry name" value="PEPTIDASE M12B DOMAIN-CONTAINING PROTEIN"/>
    <property type="match status" value="1"/>
</dbReference>
<protein>
    <submittedName>
        <fullName evidence="1">Uncharacterized protein</fullName>
    </submittedName>
</protein>